<dbReference type="AlphaFoldDB" id="A0A5C5PSZ7"/>
<proteinExistence type="predicted"/>
<evidence type="ECO:0000313" key="3">
    <source>
        <dbReference type="Proteomes" id="UP000317901"/>
    </source>
</evidence>
<dbReference type="Proteomes" id="UP000318428">
    <property type="component" value="Unassembled WGS sequence"/>
</dbReference>
<accession>A0A5C5PSZ7</accession>
<gene>
    <name evidence="1" type="ORF">FJD37_18630</name>
    <name evidence="2" type="ORF">FJD38_18125</name>
</gene>
<dbReference type="Proteomes" id="UP000317901">
    <property type="component" value="Unassembled WGS sequence"/>
</dbReference>
<name>A0A5C5PSZ7_9PSED</name>
<comment type="caution">
    <text evidence="1">The sequence shown here is derived from an EMBL/GenBank/DDBJ whole genome shotgun (WGS) entry which is preliminary data.</text>
</comment>
<dbReference type="EMBL" id="VFIO01000008">
    <property type="protein sequence ID" value="TWR87316.1"/>
    <property type="molecule type" value="Genomic_DNA"/>
</dbReference>
<dbReference type="OrthoDB" id="5625505at2"/>
<dbReference type="RefSeq" id="WP_146386734.1">
    <property type="nucleotide sequence ID" value="NZ_VFIO01000008.1"/>
</dbReference>
<sequence length="114" mass="13154">MIIERGIQRHQLTFFLNVFNRFTDKSIGYLGGVSEGGLMLFSHLPVLVDANFDLRLKLPGETVDLKARSLWCHEDVTPNHYDSGFVLYEPPGEYRLLIRSLRQYFSFQPFQASA</sequence>
<evidence type="ECO:0000313" key="2">
    <source>
        <dbReference type="EMBL" id="TWR87316.1"/>
    </source>
</evidence>
<dbReference type="EMBL" id="VFIP01000043">
    <property type="protein sequence ID" value="TWR86145.1"/>
    <property type="molecule type" value="Genomic_DNA"/>
</dbReference>
<keyword evidence="4" id="KW-1185">Reference proteome</keyword>
<evidence type="ECO:0000313" key="1">
    <source>
        <dbReference type="EMBL" id="TWR86145.1"/>
    </source>
</evidence>
<protein>
    <submittedName>
        <fullName evidence="1">PilZ domain-containing protein</fullName>
    </submittedName>
</protein>
<organism evidence="1 3">
    <name type="scientific">Pseudomonas saxonica</name>
    <dbReference type="NCBI Taxonomy" id="2600598"/>
    <lineage>
        <taxon>Bacteria</taxon>
        <taxon>Pseudomonadati</taxon>
        <taxon>Pseudomonadota</taxon>
        <taxon>Gammaproteobacteria</taxon>
        <taxon>Pseudomonadales</taxon>
        <taxon>Pseudomonadaceae</taxon>
        <taxon>Pseudomonas</taxon>
    </lineage>
</organism>
<reference evidence="3 4" key="1">
    <citation type="submission" date="2019-06" db="EMBL/GenBank/DDBJ databases">
        <title>Pseudomonas bimorpha sp. nov. isolated from bovine raw milk and skim milk concentrate.</title>
        <authorList>
            <person name="Hofmann K."/>
            <person name="Huptas C."/>
            <person name="Doll E."/>
            <person name="Scherer S."/>
            <person name="Wenning M."/>
        </authorList>
    </citation>
    <scope>NUCLEOTIDE SEQUENCE [LARGE SCALE GENOMIC DNA]</scope>
    <source>
        <strain evidence="2 4">DSM 108989</strain>
        <strain evidence="1 3">DSM 108990</strain>
    </source>
</reference>
<evidence type="ECO:0000313" key="4">
    <source>
        <dbReference type="Proteomes" id="UP000318428"/>
    </source>
</evidence>